<sequence>MSTATAKDASKDKDYGSETSSTHTEDNEKKPVMTEAVSVQESGECSRPITTEQILAQRRREKIKANGGVEPEPKPRGAARKLVHSMMHGIAAGNPWMQPIAHAQRLSVFRVPVAPVGTSINEQDDSWLRSSEDPPSSSNQDNDEYMHPYDREKKAKAKGKGSPDSDPKKSKRQKTKEGQEQRKSRGPSPVSSSEASLISGHSGDAKDRRPDAQVLQPLGG</sequence>
<dbReference type="Proteomes" id="UP001521116">
    <property type="component" value="Unassembled WGS sequence"/>
</dbReference>
<proteinExistence type="predicted"/>
<feature type="compositionally biased region" description="Basic and acidic residues" evidence="1">
    <location>
        <begin position="23"/>
        <end position="32"/>
    </location>
</feature>
<evidence type="ECO:0000313" key="3">
    <source>
        <dbReference type="Proteomes" id="UP001521116"/>
    </source>
</evidence>
<evidence type="ECO:0000313" key="2">
    <source>
        <dbReference type="EMBL" id="KAL1628496.1"/>
    </source>
</evidence>
<name>A0ABR3SSB2_9PEZI</name>
<feature type="region of interest" description="Disordered" evidence="1">
    <location>
        <begin position="119"/>
        <end position="220"/>
    </location>
</feature>
<feature type="region of interest" description="Disordered" evidence="1">
    <location>
        <begin position="1"/>
        <end position="79"/>
    </location>
</feature>
<feature type="compositionally biased region" description="Basic and acidic residues" evidence="1">
    <location>
        <begin position="144"/>
        <end position="153"/>
    </location>
</feature>
<reference evidence="2 3" key="1">
    <citation type="submission" date="2024-02" db="EMBL/GenBank/DDBJ databases">
        <title>De novo assembly and annotation of 12 fungi associated with fruit tree decline syndrome in Ontario, Canada.</title>
        <authorList>
            <person name="Sulman M."/>
            <person name="Ellouze W."/>
            <person name="Ilyukhin E."/>
        </authorList>
    </citation>
    <scope>NUCLEOTIDE SEQUENCE [LARGE SCALE GENOMIC DNA]</scope>
    <source>
        <strain evidence="2 3">M1-105</strain>
    </source>
</reference>
<protein>
    <submittedName>
        <fullName evidence="2">Uncharacterized protein</fullName>
    </submittedName>
</protein>
<keyword evidence="3" id="KW-1185">Reference proteome</keyword>
<comment type="caution">
    <text evidence="2">The sequence shown here is derived from an EMBL/GenBank/DDBJ whole genome shotgun (WGS) entry which is preliminary data.</text>
</comment>
<organism evidence="2 3">
    <name type="scientific">Neofusicoccum ribis</name>
    <dbReference type="NCBI Taxonomy" id="45134"/>
    <lineage>
        <taxon>Eukaryota</taxon>
        <taxon>Fungi</taxon>
        <taxon>Dikarya</taxon>
        <taxon>Ascomycota</taxon>
        <taxon>Pezizomycotina</taxon>
        <taxon>Dothideomycetes</taxon>
        <taxon>Dothideomycetes incertae sedis</taxon>
        <taxon>Botryosphaeriales</taxon>
        <taxon>Botryosphaeriaceae</taxon>
        <taxon>Neofusicoccum</taxon>
    </lineage>
</organism>
<dbReference type="EMBL" id="JAJVDC020000062">
    <property type="protein sequence ID" value="KAL1628496.1"/>
    <property type="molecule type" value="Genomic_DNA"/>
</dbReference>
<gene>
    <name evidence="2" type="ORF">SLS56_005841</name>
</gene>
<evidence type="ECO:0000256" key="1">
    <source>
        <dbReference type="SAM" id="MobiDB-lite"/>
    </source>
</evidence>
<feature type="compositionally biased region" description="Polar residues" evidence="1">
    <location>
        <begin position="37"/>
        <end position="54"/>
    </location>
</feature>
<accession>A0ABR3SSB2</accession>